<comment type="subcellular location">
    <subcellularLocation>
        <location evidence="1">Cytoplasm</location>
    </subcellularLocation>
</comment>
<feature type="region of interest" description="Disordered" evidence="10">
    <location>
        <begin position="548"/>
        <end position="632"/>
    </location>
</feature>
<keyword evidence="6 8" id="KW-0863">Zinc-finger</keyword>
<comment type="caution">
    <text evidence="13">The sequence shown here is derived from an EMBL/GenBank/DDBJ whole genome shotgun (WGS) entry which is preliminary data.</text>
</comment>
<dbReference type="InterPro" id="IPR011011">
    <property type="entry name" value="Znf_FYVE_PHD"/>
</dbReference>
<evidence type="ECO:0000256" key="4">
    <source>
        <dbReference type="ARBA" id="ARBA00022553"/>
    </source>
</evidence>
<name>A0A553NVX1_TIGCA</name>
<protein>
    <recommendedName>
        <fullName evidence="2">Hepatocyte growth factor-regulated tyrosine kinase substrate</fullName>
    </recommendedName>
</protein>
<dbReference type="InterPro" id="IPR003903">
    <property type="entry name" value="UIM_dom"/>
</dbReference>
<dbReference type="Gene3D" id="1.20.5.1940">
    <property type="match status" value="1"/>
</dbReference>
<evidence type="ECO:0000313" key="14">
    <source>
        <dbReference type="Proteomes" id="UP000318571"/>
    </source>
</evidence>
<dbReference type="InterPro" id="IPR017073">
    <property type="entry name" value="HGS/VPS27"/>
</dbReference>
<gene>
    <name evidence="13" type="ORF">TCAL_03269</name>
</gene>
<dbReference type="GO" id="GO:0008270">
    <property type="term" value="F:zinc ion binding"/>
    <property type="evidence" value="ECO:0007669"/>
    <property type="project" value="UniProtKB-KW"/>
</dbReference>
<dbReference type="SUPFAM" id="SSF57903">
    <property type="entry name" value="FYVE/PHD zinc finger"/>
    <property type="match status" value="1"/>
</dbReference>
<dbReference type="OMA" id="CGHKIHA"/>
<feature type="region of interest" description="Disordered" evidence="10">
    <location>
        <begin position="261"/>
        <end position="298"/>
    </location>
</feature>
<dbReference type="Pfam" id="PF12210">
    <property type="entry name" value="Hrs_helical"/>
    <property type="match status" value="1"/>
</dbReference>
<dbReference type="Gene3D" id="1.25.40.90">
    <property type="match status" value="1"/>
</dbReference>
<keyword evidence="7" id="KW-0862">Zinc</keyword>
<dbReference type="InterPro" id="IPR013083">
    <property type="entry name" value="Znf_RING/FYVE/PHD"/>
</dbReference>
<feature type="region of interest" description="Disordered" evidence="10">
    <location>
        <begin position="652"/>
        <end position="685"/>
    </location>
</feature>
<evidence type="ECO:0000256" key="6">
    <source>
        <dbReference type="ARBA" id="ARBA00022771"/>
    </source>
</evidence>
<dbReference type="InterPro" id="IPR017455">
    <property type="entry name" value="Znf_FYVE-rel"/>
</dbReference>
<evidence type="ECO:0000256" key="7">
    <source>
        <dbReference type="ARBA" id="ARBA00022833"/>
    </source>
</evidence>
<evidence type="ECO:0000256" key="9">
    <source>
        <dbReference type="SAM" id="Coils"/>
    </source>
</evidence>
<feature type="region of interest" description="Disordered" evidence="10">
    <location>
        <begin position="192"/>
        <end position="249"/>
    </location>
</feature>
<dbReference type="GO" id="GO:0043130">
    <property type="term" value="F:ubiquitin binding"/>
    <property type="evidence" value="ECO:0007669"/>
    <property type="project" value="InterPro"/>
</dbReference>
<dbReference type="SMART" id="SM00288">
    <property type="entry name" value="VHS"/>
    <property type="match status" value="1"/>
</dbReference>
<evidence type="ECO:0000256" key="10">
    <source>
        <dbReference type="SAM" id="MobiDB-lite"/>
    </source>
</evidence>
<dbReference type="GO" id="GO:0031623">
    <property type="term" value="P:receptor internalization"/>
    <property type="evidence" value="ECO:0007669"/>
    <property type="project" value="TreeGrafter"/>
</dbReference>
<dbReference type="GO" id="GO:0035091">
    <property type="term" value="F:phosphatidylinositol binding"/>
    <property type="evidence" value="ECO:0007669"/>
    <property type="project" value="InterPro"/>
</dbReference>
<dbReference type="Gene3D" id="3.30.40.10">
    <property type="entry name" value="Zinc/RING finger domain, C3HC4 (zinc finger)"/>
    <property type="match status" value="1"/>
</dbReference>
<dbReference type="Proteomes" id="UP000318571">
    <property type="component" value="Chromosome 1"/>
</dbReference>
<feature type="compositionally biased region" description="Polar residues" evidence="10">
    <location>
        <begin position="192"/>
        <end position="202"/>
    </location>
</feature>
<dbReference type="STRING" id="6832.A0A553NVX1"/>
<dbReference type="SMART" id="SM00064">
    <property type="entry name" value="FYVE"/>
    <property type="match status" value="1"/>
</dbReference>
<evidence type="ECO:0000256" key="1">
    <source>
        <dbReference type="ARBA" id="ARBA00004496"/>
    </source>
</evidence>
<dbReference type="CDD" id="cd21387">
    <property type="entry name" value="GAT_Hrs"/>
    <property type="match status" value="1"/>
</dbReference>
<evidence type="ECO:0000256" key="5">
    <source>
        <dbReference type="ARBA" id="ARBA00022723"/>
    </source>
</evidence>
<proteinExistence type="predicted"/>
<keyword evidence="14" id="KW-1185">Reference proteome</keyword>
<dbReference type="PANTHER" id="PTHR46275:SF1">
    <property type="entry name" value="HEPATOCYTE GROWTH FACTOR-REGULATED TYROSINE KINASE SUBSTRATE"/>
    <property type="match status" value="1"/>
</dbReference>
<dbReference type="PROSITE" id="PS50179">
    <property type="entry name" value="VHS"/>
    <property type="match status" value="1"/>
</dbReference>
<evidence type="ECO:0000256" key="3">
    <source>
        <dbReference type="ARBA" id="ARBA00022490"/>
    </source>
</evidence>
<dbReference type="InterPro" id="IPR000306">
    <property type="entry name" value="Znf_FYVE"/>
</dbReference>
<evidence type="ECO:0000256" key="2">
    <source>
        <dbReference type="ARBA" id="ARBA00015450"/>
    </source>
</evidence>
<keyword evidence="5" id="KW-0479">Metal-binding</keyword>
<dbReference type="GO" id="GO:0032456">
    <property type="term" value="P:endocytic recycling"/>
    <property type="evidence" value="ECO:0007669"/>
    <property type="project" value="TreeGrafter"/>
</dbReference>
<keyword evidence="9" id="KW-0175">Coiled coil</keyword>
<dbReference type="Pfam" id="PF01363">
    <property type="entry name" value="FYVE"/>
    <property type="match status" value="1"/>
</dbReference>
<evidence type="ECO:0000259" key="12">
    <source>
        <dbReference type="PROSITE" id="PS50179"/>
    </source>
</evidence>
<dbReference type="AlphaFoldDB" id="A0A553NVX1"/>
<reference evidence="13 14" key="1">
    <citation type="journal article" date="2018" name="Nat. Ecol. Evol.">
        <title>Genomic signatures of mitonuclear coevolution across populations of Tigriopus californicus.</title>
        <authorList>
            <person name="Barreto F.S."/>
            <person name="Watson E.T."/>
            <person name="Lima T.G."/>
            <person name="Willett C.S."/>
            <person name="Edmands S."/>
            <person name="Li W."/>
            <person name="Burton R.S."/>
        </authorList>
    </citation>
    <scope>NUCLEOTIDE SEQUENCE [LARGE SCALE GENOMIC DNA]</scope>
    <source>
        <strain evidence="13 14">San Diego</strain>
    </source>
</reference>
<organism evidence="13 14">
    <name type="scientific">Tigriopus californicus</name>
    <name type="common">Marine copepod</name>
    <dbReference type="NCBI Taxonomy" id="6832"/>
    <lineage>
        <taxon>Eukaryota</taxon>
        <taxon>Metazoa</taxon>
        <taxon>Ecdysozoa</taxon>
        <taxon>Arthropoda</taxon>
        <taxon>Crustacea</taxon>
        <taxon>Multicrustacea</taxon>
        <taxon>Hexanauplia</taxon>
        <taxon>Copepoda</taxon>
        <taxon>Harpacticoida</taxon>
        <taxon>Harpacticidae</taxon>
        <taxon>Tigriopus</taxon>
    </lineage>
</organism>
<evidence type="ECO:0000259" key="11">
    <source>
        <dbReference type="PROSITE" id="PS50178"/>
    </source>
</evidence>
<dbReference type="SUPFAM" id="SSF48464">
    <property type="entry name" value="ENTH/VHS domain"/>
    <property type="match status" value="1"/>
</dbReference>
<dbReference type="Pfam" id="PF00790">
    <property type="entry name" value="VHS"/>
    <property type="match status" value="1"/>
</dbReference>
<dbReference type="PROSITE" id="PS50330">
    <property type="entry name" value="UIM"/>
    <property type="match status" value="1"/>
</dbReference>
<dbReference type="GO" id="GO:0005769">
    <property type="term" value="C:early endosome"/>
    <property type="evidence" value="ECO:0007669"/>
    <property type="project" value="TreeGrafter"/>
</dbReference>
<sequence>MFRSTMSTFDRLLEKSTSHLLLEPDWTSILALCDSIRGGDTPPKYAVSAIKKKFYHDNPHVQYFALQVMESCVKNCGALIHDEIATRQFMEELREIVKRTNDENIKKKDTLNLMKAEGWEFPPVREAEAMFEADVAPEWAEGEVCHRCRTQFGLVTRQHHCRACGQVFCGKCSSKFCVRVCDSCFDQFGPKETTSAKSSPVKSQRKERKSSMDANLPAEYLSSSLAQQPQNPPVKKEGKSEEEIKEEEELQLAIALSESEAEAKAKAKQNTQRDYWEQKETERSQPAPAVTPEVDPSPVKSAAQVVGASPTVQMQPKMVNSLPVLGGAPETRSDEEMNEFVTTLKTQVEIFVNRMKSNSSRGRSIANDSSVQTLFMNMMAMHSQLLKHIQDQEDKRVHFEGLQDQLTQIKDARAALDALREEEKERKRRDAEEAERIKQIQMSEKLEVMRQRKQEYLQYQRQMALQRMQEQEREMMMRQEQVKQQYGVMAPGGQPQPPESHMGSMGMPMYGAYPGMHAGMMPTHQPGYPGVHMGPPQSQVGGYPDPSMMPHSQPHYGMLNPGEVPPGSTPSVPNPVSGGGALPPAEGFAPPVSTATAGGGVAHGHQPPPTPQSGPHNPHHQPQHGSPFNMQGMVSALPASGIMSNAYGAASSMGQHPHYPGQVPMGDPGQAVPPQENNHLPGAPTEAELICFD</sequence>
<keyword evidence="3" id="KW-0963">Cytoplasm</keyword>
<evidence type="ECO:0000256" key="8">
    <source>
        <dbReference type="PROSITE-ProRule" id="PRU00091"/>
    </source>
</evidence>
<dbReference type="PIRSF" id="PIRSF036956">
    <property type="entry name" value="Hrs_Vps27"/>
    <property type="match status" value="1"/>
</dbReference>
<dbReference type="PANTHER" id="PTHR46275">
    <property type="entry name" value="HEPATOCYTE GROWTH FACTOR-REGULATED TYROSINE KINASE SUBSTRATE"/>
    <property type="match status" value="1"/>
</dbReference>
<evidence type="ECO:0000313" key="13">
    <source>
        <dbReference type="EMBL" id="TRY69585.1"/>
    </source>
</evidence>
<dbReference type="PROSITE" id="PS50178">
    <property type="entry name" value="ZF_FYVE"/>
    <property type="match status" value="1"/>
</dbReference>
<dbReference type="EMBL" id="VCGU01000010">
    <property type="protein sequence ID" value="TRY69585.1"/>
    <property type="molecule type" value="Genomic_DNA"/>
</dbReference>
<feature type="coiled-coil region" evidence="9">
    <location>
        <begin position="402"/>
        <end position="429"/>
    </location>
</feature>
<keyword evidence="4" id="KW-0597">Phosphoprotein</keyword>
<accession>A0A553NVX1</accession>
<dbReference type="InterPro" id="IPR008942">
    <property type="entry name" value="ENTH_VHS"/>
</dbReference>
<feature type="domain" description="FYVE-type" evidence="11">
    <location>
        <begin position="139"/>
        <end position="189"/>
    </location>
</feature>
<feature type="compositionally biased region" description="Basic and acidic residues" evidence="10">
    <location>
        <begin position="274"/>
        <end position="283"/>
    </location>
</feature>
<dbReference type="InterPro" id="IPR002014">
    <property type="entry name" value="VHS_dom"/>
</dbReference>
<dbReference type="InterPro" id="IPR024641">
    <property type="entry name" value="HRS_helical"/>
</dbReference>
<feature type="domain" description="VHS" evidence="12">
    <location>
        <begin position="16"/>
        <end position="108"/>
    </location>
</feature>